<sequence>MQMEQTQIKAERNHQRTETRERHLGHNLKQTDGGEMNERERHGRRRRRYQMHPGHCVTRRSGSALERLP</sequence>
<proteinExistence type="predicted"/>
<accession>A0A9N7VDQ6</accession>
<protein>
    <submittedName>
        <fullName evidence="2">Uncharacterized protein</fullName>
    </submittedName>
</protein>
<evidence type="ECO:0000313" key="3">
    <source>
        <dbReference type="Proteomes" id="UP001153269"/>
    </source>
</evidence>
<gene>
    <name evidence="2" type="ORF">PLEPLA_LOCUS38494</name>
</gene>
<dbReference type="Proteomes" id="UP001153269">
    <property type="component" value="Unassembled WGS sequence"/>
</dbReference>
<comment type="caution">
    <text evidence="2">The sequence shown here is derived from an EMBL/GenBank/DDBJ whole genome shotgun (WGS) entry which is preliminary data.</text>
</comment>
<evidence type="ECO:0000313" key="2">
    <source>
        <dbReference type="EMBL" id="CAB1450802.1"/>
    </source>
</evidence>
<reference evidence="2" key="1">
    <citation type="submission" date="2020-03" db="EMBL/GenBank/DDBJ databases">
        <authorList>
            <person name="Weist P."/>
        </authorList>
    </citation>
    <scope>NUCLEOTIDE SEQUENCE</scope>
</reference>
<feature type="compositionally biased region" description="Basic and acidic residues" evidence="1">
    <location>
        <begin position="9"/>
        <end position="24"/>
    </location>
</feature>
<dbReference type="AlphaFoldDB" id="A0A9N7VDQ6"/>
<keyword evidence="3" id="KW-1185">Reference proteome</keyword>
<name>A0A9N7VDQ6_PLEPL</name>
<feature type="region of interest" description="Disordered" evidence="1">
    <location>
        <begin position="1"/>
        <end position="69"/>
    </location>
</feature>
<organism evidence="2 3">
    <name type="scientific">Pleuronectes platessa</name>
    <name type="common">European plaice</name>
    <dbReference type="NCBI Taxonomy" id="8262"/>
    <lineage>
        <taxon>Eukaryota</taxon>
        <taxon>Metazoa</taxon>
        <taxon>Chordata</taxon>
        <taxon>Craniata</taxon>
        <taxon>Vertebrata</taxon>
        <taxon>Euteleostomi</taxon>
        <taxon>Actinopterygii</taxon>
        <taxon>Neopterygii</taxon>
        <taxon>Teleostei</taxon>
        <taxon>Neoteleostei</taxon>
        <taxon>Acanthomorphata</taxon>
        <taxon>Carangaria</taxon>
        <taxon>Pleuronectiformes</taxon>
        <taxon>Pleuronectoidei</taxon>
        <taxon>Pleuronectidae</taxon>
        <taxon>Pleuronectes</taxon>
    </lineage>
</organism>
<dbReference type="EMBL" id="CADEAL010004068">
    <property type="protein sequence ID" value="CAB1450802.1"/>
    <property type="molecule type" value="Genomic_DNA"/>
</dbReference>
<evidence type="ECO:0000256" key="1">
    <source>
        <dbReference type="SAM" id="MobiDB-lite"/>
    </source>
</evidence>